<reference evidence="5" key="1">
    <citation type="submission" date="2019-08" db="EMBL/GenBank/DDBJ databases">
        <title>Phocoena sinus (Vaquita) genome, mPhoSin1, primary haplotype.</title>
        <authorList>
            <person name="Morin P."/>
            <person name="Mountcastle J."/>
            <person name="Fungtammasan C."/>
            <person name="Rhie A."/>
            <person name="Rojas-Bracho L."/>
            <person name="Smith C.R."/>
            <person name="Taylor B.L."/>
            <person name="Gulland F.M.D."/>
            <person name="Musser W."/>
            <person name="Houck M."/>
            <person name="Haase B."/>
            <person name="Paez S."/>
            <person name="Howe K."/>
            <person name="Torrance J."/>
            <person name="Formenti G."/>
            <person name="Phillippy A."/>
            <person name="Ryder O."/>
            <person name="Jarvis E.D."/>
            <person name="Fedrigo O."/>
        </authorList>
    </citation>
    <scope>NUCLEOTIDE SEQUENCE [LARGE SCALE GENOMIC DNA]</scope>
</reference>
<evidence type="ECO:0000256" key="3">
    <source>
        <dbReference type="ARBA" id="ARBA00022840"/>
    </source>
</evidence>
<reference evidence="5" key="3">
    <citation type="submission" date="2025-09" db="UniProtKB">
        <authorList>
            <consortium name="Ensembl"/>
        </authorList>
    </citation>
    <scope>IDENTIFICATION</scope>
</reference>
<dbReference type="Gene3D" id="1.10.510.10">
    <property type="entry name" value="Transferase(Phosphotransferase) domain 1"/>
    <property type="match status" value="1"/>
</dbReference>
<dbReference type="GO" id="GO:0005524">
    <property type="term" value="F:ATP binding"/>
    <property type="evidence" value="ECO:0007669"/>
    <property type="project" value="UniProtKB-KW"/>
</dbReference>
<dbReference type="Pfam" id="PF00069">
    <property type="entry name" value="Pkinase"/>
    <property type="match status" value="1"/>
</dbReference>
<keyword evidence="2" id="KW-0547">Nucleotide-binding</keyword>
<dbReference type="Ensembl" id="ENSPSNT00000011374.1">
    <property type="protein sequence ID" value="ENSPSNP00000010051.1"/>
    <property type="gene ID" value="ENSPSNG00000007439.1"/>
</dbReference>
<dbReference type="PANTHER" id="PTHR45832:SF21">
    <property type="entry name" value="NON-SPECIFIC SERINE_THREONINE PROTEIN KINASE"/>
    <property type="match status" value="1"/>
</dbReference>
<protein>
    <recommendedName>
        <fullName evidence="1">non-specific serine/threonine protein kinase</fullName>
        <ecNumber evidence="1">2.7.11.1</ecNumber>
    </recommendedName>
</protein>
<dbReference type="SUPFAM" id="SSF56112">
    <property type="entry name" value="Protein kinase-like (PK-like)"/>
    <property type="match status" value="1"/>
</dbReference>
<dbReference type="InterPro" id="IPR000719">
    <property type="entry name" value="Prot_kinase_dom"/>
</dbReference>
<dbReference type="PROSITE" id="PS50011">
    <property type="entry name" value="PROTEIN_KINASE_DOM"/>
    <property type="match status" value="1"/>
</dbReference>
<evidence type="ECO:0000259" key="4">
    <source>
        <dbReference type="PROSITE" id="PS50011"/>
    </source>
</evidence>
<dbReference type="EC" id="2.7.11.1" evidence="1"/>
<proteinExistence type="predicted"/>
<keyword evidence="3" id="KW-0067">ATP-binding</keyword>
<accession>A0A8C9BK32</accession>
<dbReference type="InterPro" id="IPR051931">
    <property type="entry name" value="PAK3-like"/>
</dbReference>
<feature type="domain" description="Protein kinase" evidence="4">
    <location>
        <begin position="1"/>
        <end position="94"/>
    </location>
</feature>
<dbReference type="InterPro" id="IPR011009">
    <property type="entry name" value="Kinase-like_dom_sf"/>
</dbReference>
<evidence type="ECO:0000313" key="6">
    <source>
        <dbReference type="Proteomes" id="UP000694554"/>
    </source>
</evidence>
<sequence length="104" mass="11910">MAPEVVTWKAYGPKVDIWSLGIMVIEMVEGEPPYFSENPLRALYLIVTNGTPELQNPEKLSPIFRDFLNQCLEMDVEKEFSQRIFVCFLINPFSPYSSPPSHGK</sequence>
<name>A0A8C9BK32_PHOSS</name>
<evidence type="ECO:0000256" key="1">
    <source>
        <dbReference type="ARBA" id="ARBA00012513"/>
    </source>
</evidence>
<dbReference type="PANTHER" id="PTHR45832">
    <property type="entry name" value="SERINE/THREONINE-PROTEIN KINASE SAMKA-RELATED-RELATED"/>
    <property type="match status" value="1"/>
</dbReference>
<organism evidence="5 6">
    <name type="scientific">Phocoena sinus</name>
    <name type="common">Vaquita</name>
    <dbReference type="NCBI Taxonomy" id="42100"/>
    <lineage>
        <taxon>Eukaryota</taxon>
        <taxon>Metazoa</taxon>
        <taxon>Chordata</taxon>
        <taxon>Craniata</taxon>
        <taxon>Vertebrata</taxon>
        <taxon>Euteleostomi</taxon>
        <taxon>Mammalia</taxon>
        <taxon>Eutheria</taxon>
        <taxon>Laurasiatheria</taxon>
        <taxon>Artiodactyla</taxon>
        <taxon>Whippomorpha</taxon>
        <taxon>Cetacea</taxon>
        <taxon>Odontoceti</taxon>
        <taxon>Phocoenidae</taxon>
        <taxon>Phocoena</taxon>
    </lineage>
</organism>
<dbReference type="GO" id="GO:0004674">
    <property type="term" value="F:protein serine/threonine kinase activity"/>
    <property type="evidence" value="ECO:0007669"/>
    <property type="project" value="UniProtKB-EC"/>
</dbReference>
<keyword evidence="6" id="KW-1185">Reference proteome</keyword>
<dbReference type="Proteomes" id="UP000694554">
    <property type="component" value="Chromosome 4"/>
</dbReference>
<dbReference type="AlphaFoldDB" id="A0A8C9BK32"/>
<dbReference type="GeneTree" id="ENSGT00950000182988"/>
<reference evidence="5" key="2">
    <citation type="submission" date="2025-08" db="UniProtKB">
        <authorList>
            <consortium name="Ensembl"/>
        </authorList>
    </citation>
    <scope>IDENTIFICATION</scope>
</reference>
<evidence type="ECO:0000313" key="5">
    <source>
        <dbReference type="Ensembl" id="ENSPSNP00000010051.1"/>
    </source>
</evidence>
<evidence type="ECO:0000256" key="2">
    <source>
        <dbReference type="ARBA" id="ARBA00022741"/>
    </source>
</evidence>